<comment type="caution">
    <text evidence="4">The sequence shown here is derived from an EMBL/GenBank/DDBJ whole genome shotgun (WGS) entry which is preliminary data.</text>
</comment>
<dbReference type="InterPro" id="IPR036737">
    <property type="entry name" value="OmpA-like_sf"/>
</dbReference>
<feature type="signal peptide" evidence="2">
    <location>
        <begin position="1"/>
        <end position="22"/>
    </location>
</feature>
<evidence type="ECO:0000259" key="3">
    <source>
        <dbReference type="PROSITE" id="PS51123"/>
    </source>
</evidence>
<dbReference type="Pfam" id="PF00691">
    <property type="entry name" value="OmpA"/>
    <property type="match status" value="1"/>
</dbReference>
<dbReference type="OrthoDB" id="9782229at2"/>
<dbReference type="SUPFAM" id="SSF103088">
    <property type="entry name" value="OmpA-like"/>
    <property type="match status" value="1"/>
</dbReference>
<evidence type="ECO:0000313" key="4">
    <source>
        <dbReference type="EMBL" id="OZC01877.1"/>
    </source>
</evidence>
<accession>A0A259TW80</accession>
<dbReference type="Gene3D" id="2.40.160.20">
    <property type="match status" value="1"/>
</dbReference>
<evidence type="ECO:0000256" key="1">
    <source>
        <dbReference type="PROSITE-ProRule" id="PRU00473"/>
    </source>
</evidence>
<dbReference type="EMBL" id="MQWB01000001">
    <property type="protein sequence ID" value="OZC01877.1"/>
    <property type="molecule type" value="Genomic_DNA"/>
</dbReference>
<keyword evidence="5" id="KW-1185">Reference proteome</keyword>
<dbReference type="PROSITE" id="PS51123">
    <property type="entry name" value="OMPA_2"/>
    <property type="match status" value="1"/>
</dbReference>
<gene>
    <name evidence="4" type="ORF">BSZ36_02060</name>
</gene>
<sequence length="420" mass="45039">MTHRLSFPLFLIALLMTSVASAQVIGTRYDTDGGSSGVRIGIGVGASVYNGPNTLYPLDNVVQENVTEVKPAVTAFVGLPLGGDRLYGRLLAGLLNIGADSDNEIARQGGNPFLTNEQALAEVDLLFNLASPRTSSVVPYVYTGIGAIIADPFGRDDVADALDRDRVAYVLPVGIGVDLNLSRNLSLFGEASYRFPLNNVGQGARVAADFFELCDGDPDCIAKCEADPTDPACVLGDGDSLFDTKFGSALLTGGLRLGFGARSPAPVEYIPPVPTREVIVERETIYVEPEPLVCDLVELNSIYFDHGSSSLSMRAQDLLGENVELLLDNSACCVFLDAYTDTSEHDRFGMGLAGRRAQAVYDYYLTQGVAASRLQIRNRGVASPSCDKEDPGVGCSRNRRVDSVPMDCERFRLMLENGGQ</sequence>
<evidence type="ECO:0000256" key="2">
    <source>
        <dbReference type="SAM" id="SignalP"/>
    </source>
</evidence>
<feature type="domain" description="OmpA-like" evidence="3">
    <location>
        <begin position="290"/>
        <end position="409"/>
    </location>
</feature>
<reference evidence="4 5" key="1">
    <citation type="submission" date="2016-11" db="EMBL/GenBank/DDBJ databases">
        <title>Study of marine rhodopsin-containing bacteria.</title>
        <authorList>
            <person name="Yoshizawa S."/>
            <person name="Kumagai Y."/>
            <person name="Kogure K."/>
        </authorList>
    </citation>
    <scope>NUCLEOTIDE SEQUENCE [LARGE SCALE GENOMIC DNA]</scope>
    <source>
        <strain evidence="4 5">SG-29</strain>
    </source>
</reference>
<dbReference type="AlphaFoldDB" id="A0A259TW80"/>
<dbReference type="RefSeq" id="WP_094545497.1">
    <property type="nucleotide sequence ID" value="NZ_MQWB01000001.1"/>
</dbReference>
<keyword evidence="2" id="KW-0732">Signal</keyword>
<protein>
    <recommendedName>
        <fullName evidence="3">OmpA-like domain-containing protein</fullName>
    </recommendedName>
</protein>
<dbReference type="InParanoid" id="A0A259TW80"/>
<feature type="chain" id="PRO_5012333606" description="OmpA-like domain-containing protein" evidence="2">
    <location>
        <begin position="23"/>
        <end position="420"/>
    </location>
</feature>
<dbReference type="Proteomes" id="UP000216446">
    <property type="component" value="Unassembled WGS sequence"/>
</dbReference>
<proteinExistence type="predicted"/>
<dbReference type="CDD" id="cd07185">
    <property type="entry name" value="OmpA_C-like"/>
    <property type="match status" value="1"/>
</dbReference>
<dbReference type="GO" id="GO:0016020">
    <property type="term" value="C:membrane"/>
    <property type="evidence" value="ECO:0007669"/>
    <property type="project" value="UniProtKB-UniRule"/>
</dbReference>
<organism evidence="4 5">
    <name type="scientific">Rubricoccus marinus</name>
    <dbReference type="NCBI Taxonomy" id="716817"/>
    <lineage>
        <taxon>Bacteria</taxon>
        <taxon>Pseudomonadati</taxon>
        <taxon>Rhodothermota</taxon>
        <taxon>Rhodothermia</taxon>
        <taxon>Rhodothermales</taxon>
        <taxon>Rubricoccaceae</taxon>
        <taxon>Rubricoccus</taxon>
    </lineage>
</organism>
<name>A0A259TW80_9BACT</name>
<keyword evidence="1" id="KW-0472">Membrane</keyword>
<evidence type="ECO:0000313" key="5">
    <source>
        <dbReference type="Proteomes" id="UP000216446"/>
    </source>
</evidence>
<dbReference type="InterPro" id="IPR006665">
    <property type="entry name" value="OmpA-like"/>
</dbReference>
<dbReference type="Gene3D" id="3.30.1330.60">
    <property type="entry name" value="OmpA-like domain"/>
    <property type="match status" value="1"/>
</dbReference>